<organism evidence="3 4">
    <name type="scientific">Polarella glacialis</name>
    <name type="common">Dinoflagellate</name>
    <dbReference type="NCBI Taxonomy" id="89957"/>
    <lineage>
        <taxon>Eukaryota</taxon>
        <taxon>Sar</taxon>
        <taxon>Alveolata</taxon>
        <taxon>Dinophyceae</taxon>
        <taxon>Suessiales</taxon>
        <taxon>Suessiaceae</taxon>
        <taxon>Polarella</taxon>
    </lineage>
</organism>
<keyword evidence="1" id="KW-0378">Hydrolase</keyword>
<dbReference type="InterPro" id="IPR017853">
    <property type="entry name" value="GH"/>
</dbReference>
<evidence type="ECO:0000313" key="3">
    <source>
        <dbReference type="EMBL" id="CAE8666991.1"/>
    </source>
</evidence>
<evidence type="ECO:0000313" key="4">
    <source>
        <dbReference type="Proteomes" id="UP000626109"/>
    </source>
</evidence>
<protein>
    <submittedName>
        <fullName evidence="3">Uncharacterized protein</fullName>
    </submittedName>
</protein>
<sequence>LSLSGVNLGGWLNLEDWFFSGSAGRNVMTLQSAGQGACLPPLVQQLDKHWPSEGILIHRLREQSGPKYAASVMTAHRRTFIQEADLDAMRKLGIRTVRLPLNWAAFADALAPLDKKLYGTHDPDTTPWVVPDPFYKDQAAFVTVPRNML</sequence>
<proteinExistence type="predicted"/>
<dbReference type="InterPro" id="IPR050386">
    <property type="entry name" value="Glycosyl_hydrolase_5"/>
</dbReference>
<name>A0A813J6A0_POLGL</name>
<reference evidence="3" key="1">
    <citation type="submission" date="2021-02" db="EMBL/GenBank/DDBJ databases">
        <authorList>
            <person name="Dougan E. K."/>
            <person name="Rhodes N."/>
            <person name="Thang M."/>
            <person name="Chan C."/>
        </authorList>
    </citation>
    <scope>NUCLEOTIDE SEQUENCE</scope>
</reference>
<dbReference type="AlphaFoldDB" id="A0A813J6A0"/>
<dbReference type="PANTHER" id="PTHR31297">
    <property type="entry name" value="GLUCAN ENDO-1,6-BETA-GLUCOSIDASE B"/>
    <property type="match status" value="1"/>
</dbReference>
<dbReference type="GO" id="GO:0005576">
    <property type="term" value="C:extracellular region"/>
    <property type="evidence" value="ECO:0007669"/>
    <property type="project" value="TreeGrafter"/>
</dbReference>
<dbReference type="Proteomes" id="UP000626109">
    <property type="component" value="Unassembled WGS sequence"/>
</dbReference>
<feature type="non-terminal residue" evidence="3">
    <location>
        <position position="1"/>
    </location>
</feature>
<dbReference type="Gene3D" id="3.20.20.80">
    <property type="entry name" value="Glycosidases"/>
    <property type="match status" value="1"/>
</dbReference>
<dbReference type="SUPFAM" id="SSF51445">
    <property type="entry name" value="(Trans)glycosidases"/>
    <property type="match status" value="1"/>
</dbReference>
<evidence type="ECO:0000256" key="1">
    <source>
        <dbReference type="ARBA" id="ARBA00022801"/>
    </source>
</evidence>
<comment type="caution">
    <text evidence="3">The sequence shown here is derived from an EMBL/GenBank/DDBJ whole genome shotgun (WGS) entry which is preliminary data.</text>
</comment>
<accession>A0A813J6A0</accession>
<evidence type="ECO:0000256" key="2">
    <source>
        <dbReference type="ARBA" id="ARBA00023295"/>
    </source>
</evidence>
<dbReference type="PANTHER" id="PTHR31297:SF38">
    <property type="entry name" value="X8 DOMAIN-CONTAINING PROTEIN"/>
    <property type="match status" value="1"/>
</dbReference>
<keyword evidence="2" id="KW-0326">Glycosidase</keyword>
<dbReference type="EMBL" id="CAJNNW010020843">
    <property type="protein sequence ID" value="CAE8666991.1"/>
    <property type="molecule type" value="Genomic_DNA"/>
</dbReference>
<dbReference type="GO" id="GO:0009251">
    <property type="term" value="P:glucan catabolic process"/>
    <property type="evidence" value="ECO:0007669"/>
    <property type="project" value="TreeGrafter"/>
</dbReference>
<dbReference type="GO" id="GO:0008422">
    <property type="term" value="F:beta-glucosidase activity"/>
    <property type="evidence" value="ECO:0007669"/>
    <property type="project" value="TreeGrafter"/>
</dbReference>
<feature type="non-terminal residue" evidence="3">
    <location>
        <position position="149"/>
    </location>
</feature>
<gene>
    <name evidence="3" type="ORF">PGLA2088_LOCUS16451</name>
</gene>
<dbReference type="GO" id="GO:0009986">
    <property type="term" value="C:cell surface"/>
    <property type="evidence" value="ECO:0007669"/>
    <property type="project" value="TreeGrafter"/>
</dbReference>